<dbReference type="InterPro" id="IPR050267">
    <property type="entry name" value="Anti-sigma-factor_SerPK"/>
</dbReference>
<dbReference type="InterPro" id="IPR036890">
    <property type="entry name" value="HATPase_C_sf"/>
</dbReference>
<evidence type="ECO:0000313" key="4">
    <source>
        <dbReference type="EMBL" id="QQM40164.1"/>
    </source>
</evidence>
<feature type="region of interest" description="Disordered" evidence="2">
    <location>
        <begin position="1"/>
        <end position="26"/>
    </location>
</feature>
<evidence type="ECO:0000256" key="1">
    <source>
        <dbReference type="ARBA" id="ARBA00022527"/>
    </source>
</evidence>
<evidence type="ECO:0000313" key="5">
    <source>
        <dbReference type="Proteomes" id="UP000595636"/>
    </source>
</evidence>
<protein>
    <submittedName>
        <fullName evidence="4">ATP-binding protein</fullName>
    </submittedName>
</protein>
<dbReference type="InterPro" id="IPR003594">
    <property type="entry name" value="HATPase_dom"/>
</dbReference>
<evidence type="ECO:0000256" key="2">
    <source>
        <dbReference type="SAM" id="MobiDB-lite"/>
    </source>
</evidence>
<gene>
    <name evidence="4" type="ORF">JEQ17_12225</name>
</gene>
<dbReference type="Pfam" id="PF13581">
    <property type="entry name" value="HATPase_c_2"/>
    <property type="match status" value="1"/>
</dbReference>
<keyword evidence="1" id="KW-0808">Transferase</keyword>
<dbReference type="PANTHER" id="PTHR35526">
    <property type="entry name" value="ANTI-SIGMA-F FACTOR RSBW-RELATED"/>
    <property type="match status" value="1"/>
</dbReference>
<dbReference type="SUPFAM" id="SSF55874">
    <property type="entry name" value="ATPase domain of HSP90 chaperone/DNA topoisomerase II/histidine kinase"/>
    <property type="match status" value="1"/>
</dbReference>
<organism evidence="4 5">
    <name type="scientific">Streptomyces liliifuscus</name>
    <dbReference type="NCBI Taxonomy" id="2797636"/>
    <lineage>
        <taxon>Bacteria</taxon>
        <taxon>Bacillati</taxon>
        <taxon>Actinomycetota</taxon>
        <taxon>Actinomycetes</taxon>
        <taxon>Kitasatosporales</taxon>
        <taxon>Streptomycetaceae</taxon>
        <taxon>Streptomyces</taxon>
    </lineage>
</organism>
<evidence type="ECO:0000259" key="3">
    <source>
        <dbReference type="Pfam" id="PF13581"/>
    </source>
</evidence>
<keyword evidence="1" id="KW-0723">Serine/threonine-protein kinase</keyword>
<keyword evidence="4" id="KW-0547">Nucleotide-binding</keyword>
<accession>A0A7T7I345</accession>
<dbReference type="PANTHER" id="PTHR35526:SF3">
    <property type="entry name" value="ANTI-SIGMA-F FACTOR RSBW"/>
    <property type="match status" value="1"/>
</dbReference>
<keyword evidence="5" id="KW-1185">Reference proteome</keyword>
<dbReference type="CDD" id="cd16936">
    <property type="entry name" value="HATPase_RsbW-like"/>
    <property type="match status" value="1"/>
</dbReference>
<feature type="region of interest" description="Disordered" evidence="2">
    <location>
        <begin position="150"/>
        <end position="220"/>
    </location>
</feature>
<name>A0A7T7I345_9ACTN</name>
<dbReference type="EMBL" id="CP066831">
    <property type="protein sequence ID" value="QQM40164.1"/>
    <property type="molecule type" value="Genomic_DNA"/>
</dbReference>
<proteinExistence type="predicted"/>
<dbReference type="AlphaFoldDB" id="A0A7T7I345"/>
<dbReference type="GO" id="GO:0005524">
    <property type="term" value="F:ATP binding"/>
    <property type="evidence" value="ECO:0007669"/>
    <property type="project" value="UniProtKB-KW"/>
</dbReference>
<dbReference type="Gene3D" id="3.30.565.10">
    <property type="entry name" value="Histidine kinase-like ATPase, C-terminal domain"/>
    <property type="match status" value="1"/>
</dbReference>
<dbReference type="KEGG" id="slf:JEQ17_12225"/>
<reference evidence="4 5" key="1">
    <citation type="submission" date="2020-12" db="EMBL/GenBank/DDBJ databases">
        <title>A novel species.</title>
        <authorList>
            <person name="Li K."/>
        </authorList>
    </citation>
    <scope>NUCLEOTIDE SEQUENCE [LARGE SCALE GENOMIC DNA]</scope>
    <source>
        <strain evidence="4 5">ZYC-3</strain>
    </source>
</reference>
<dbReference type="Proteomes" id="UP000595636">
    <property type="component" value="Chromosome"/>
</dbReference>
<feature type="domain" description="Histidine kinase/HSP90-like ATPase" evidence="3">
    <location>
        <begin position="28"/>
        <end position="143"/>
    </location>
</feature>
<dbReference type="GO" id="GO:0004674">
    <property type="term" value="F:protein serine/threonine kinase activity"/>
    <property type="evidence" value="ECO:0007669"/>
    <property type="project" value="UniProtKB-KW"/>
</dbReference>
<keyword evidence="4" id="KW-0067">ATP-binding</keyword>
<keyword evidence="1" id="KW-0418">Kinase</keyword>
<feature type="compositionally biased region" description="Pro residues" evidence="2">
    <location>
        <begin position="150"/>
        <end position="169"/>
    </location>
</feature>
<sequence>MAPPSLPKPLGRLPASEHPHRAGVFGLSPTPASVGVARRNVRELLSEWGASPETCDNAVLVTSELVTNALTHTASEWIVCRLRTAGGRLHIEVEDQNRGLTLPAQRSAGPDDQGGRGLMLVGMVSTDWGVKDSANGSGRVVWAVLPTQPVPSPPASSPPVPLRSVPPQPTSSESRDPVSTGRAAGPHEPVSTGRAPTTHLTRPNPHSAEGHLPHGTAARP</sequence>